<evidence type="ECO:0000313" key="1">
    <source>
        <dbReference type="EMBL" id="KAK3257023.1"/>
    </source>
</evidence>
<dbReference type="Proteomes" id="UP001190700">
    <property type="component" value="Unassembled WGS sequence"/>
</dbReference>
<organism evidence="1 2">
    <name type="scientific">Cymbomonas tetramitiformis</name>
    <dbReference type="NCBI Taxonomy" id="36881"/>
    <lineage>
        <taxon>Eukaryota</taxon>
        <taxon>Viridiplantae</taxon>
        <taxon>Chlorophyta</taxon>
        <taxon>Pyramimonadophyceae</taxon>
        <taxon>Pyramimonadales</taxon>
        <taxon>Pyramimonadaceae</taxon>
        <taxon>Cymbomonas</taxon>
    </lineage>
</organism>
<accession>A0AAE0FCR3</accession>
<proteinExistence type="predicted"/>
<dbReference type="EMBL" id="LGRX02021127">
    <property type="protein sequence ID" value="KAK3257023.1"/>
    <property type="molecule type" value="Genomic_DNA"/>
</dbReference>
<reference evidence="1 2" key="1">
    <citation type="journal article" date="2015" name="Genome Biol. Evol.">
        <title>Comparative Genomics of a Bacterivorous Green Alga Reveals Evolutionary Causalities and Consequences of Phago-Mixotrophic Mode of Nutrition.</title>
        <authorList>
            <person name="Burns J.A."/>
            <person name="Paasch A."/>
            <person name="Narechania A."/>
            <person name="Kim E."/>
        </authorList>
    </citation>
    <scope>NUCLEOTIDE SEQUENCE [LARGE SCALE GENOMIC DNA]</scope>
    <source>
        <strain evidence="1 2">PLY_AMNH</strain>
    </source>
</reference>
<evidence type="ECO:0000313" key="2">
    <source>
        <dbReference type="Proteomes" id="UP001190700"/>
    </source>
</evidence>
<dbReference type="AlphaFoldDB" id="A0AAE0FCR3"/>
<comment type="caution">
    <text evidence="1">The sequence shown here is derived from an EMBL/GenBank/DDBJ whole genome shotgun (WGS) entry which is preliminary data.</text>
</comment>
<name>A0AAE0FCR3_9CHLO</name>
<protein>
    <submittedName>
        <fullName evidence="1">Uncharacterized protein</fullName>
    </submittedName>
</protein>
<keyword evidence="2" id="KW-1185">Reference proteome</keyword>
<sequence length="141" mass="14511">MESALGIVTDPNFATSVCGACGMEDLDQLYADAAPIMETAGCNQTSVGDIIELMKSVVQFACSENSDGETCVVSMNTAFEDMGIDLDEALLTGQFDTSDLEPSSGCAALSGMAGAVAPMFYGQRAALPRLCCGCLAQQGAL</sequence>
<gene>
    <name evidence="1" type="ORF">CYMTET_33875</name>
</gene>